<organism evidence="2 3">
    <name type="scientific">Rhodovulum sulfidophilum</name>
    <name type="common">Rhodobacter sulfidophilus</name>
    <dbReference type="NCBI Taxonomy" id="35806"/>
    <lineage>
        <taxon>Bacteria</taxon>
        <taxon>Pseudomonadati</taxon>
        <taxon>Pseudomonadota</taxon>
        <taxon>Alphaproteobacteria</taxon>
        <taxon>Rhodobacterales</taxon>
        <taxon>Paracoccaceae</taxon>
        <taxon>Rhodovulum</taxon>
    </lineage>
</organism>
<protein>
    <submittedName>
        <fullName evidence="2">Uncharacterized protein</fullName>
    </submittedName>
</protein>
<comment type="caution">
    <text evidence="2">The sequence shown here is derived from an EMBL/GenBank/DDBJ whole genome shotgun (WGS) entry which is preliminary data.</text>
</comment>
<sequence>MSRGNLGRIGLRRRPARGDAMADYDRLPEPARRWLAAAVLPWSPRSAGRAYAAALARHGEVVAAVAALDRLEAARLAAARPGAARAGTGAVSGGSRRAPSAPTP</sequence>
<feature type="region of interest" description="Disordered" evidence="1">
    <location>
        <begin position="79"/>
        <end position="104"/>
    </location>
</feature>
<gene>
    <name evidence="2" type="ORF">DI556_18225</name>
</gene>
<accession>A0A2W5N253</accession>
<evidence type="ECO:0000313" key="2">
    <source>
        <dbReference type="EMBL" id="PZQ47154.1"/>
    </source>
</evidence>
<dbReference type="InterPro" id="IPR045386">
    <property type="entry name" value="DUF6525"/>
</dbReference>
<proteinExistence type="predicted"/>
<name>A0A2W5N253_RHOSU</name>
<evidence type="ECO:0000256" key="1">
    <source>
        <dbReference type="SAM" id="MobiDB-lite"/>
    </source>
</evidence>
<reference evidence="2 3" key="1">
    <citation type="submission" date="2017-08" db="EMBL/GenBank/DDBJ databases">
        <title>Infants hospitalized years apart are colonized by the same room-sourced microbial strains.</title>
        <authorList>
            <person name="Brooks B."/>
            <person name="Olm M.R."/>
            <person name="Firek B.A."/>
            <person name="Baker R."/>
            <person name="Thomas B.C."/>
            <person name="Morowitz M.J."/>
            <person name="Banfield J.F."/>
        </authorList>
    </citation>
    <scope>NUCLEOTIDE SEQUENCE [LARGE SCALE GENOMIC DNA]</scope>
    <source>
        <strain evidence="2">S2_005_002_R2_34</strain>
    </source>
</reference>
<dbReference type="EMBL" id="QFPW01000018">
    <property type="protein sequence ID" value="PZQ47154.1"/>
    <property type="molecule type" value="Genomic_DNA"/>
</dbReference>
<evidence type="ECO:0000313" key="3">
    <source>
        <dbReference type="Proteomes" id="UP000249185"/>
    </source>
</evidence>
<dbReference type="Proteomes" id="UP000249185">
    <property type="component" value="Unassembled WGS sequence"/>
</dbReference>
<dbReference type="AlphaFoldDB" id="A0A2W5N253"/>
<dbReference type="Pfam" id="PF20135">
    <property type="entry name" value="DUF6525"/>
    <property type="match status" value="1"/>
</dbReference>
<feature type="compositionally biased region" description="Low complexity" evidence="1">
    <location>
        <begin position="79"/>
        <end position="89"/>
    </location>
</feature>